<evidence type="ECO:0000313" key="2">
    <source>
        <dbReference type="Proteomes" id="UP000266723"/>
    </source>
</evidence>
<protein>
    <submittedName>
        <fullName evidence="1">Uncharacterized protein</fullName>
    </submittedName>
</protein>
<gene>
    <name evidence="1" type="ORF">DY000_02053992</name>
</gene>
<accession>A0ABQ7A9Y4</accession>
<sequence>MSYGQMSIDVRTDVLIVGSAQLSVNELGVSVDERMLLSIDADLFSLRIMRSKSAGSQLSFVDQEKVSIDAING</sequence>
<dbReference type="Proteomes" id="UP000266723">
    <property type="component" value="Unassembled WGS sequence"/>
</dbReference>
<evidence type="ECO:0000313" key="1">
    <source>
        <dbReference type="EMBL" id="KAF3494479.1"/>
    </source>
</evidence>
<keyword evidence="2" id="KW-1185">Reference proteome</keyword>
<proteinExistence type="predicted"/>
<organism evidence="1 2">
    <name type="scientific">Brassica cretica</name>
    <name type="common">Mustard</name>
    <dbReference type="NCBI Taxonomy" id="69181"/>
    <lineage>
        <taxon>Eukaryota</taxon>
        <taxon>Viridiplantae</taxon>
        <taxon>Streptophyta</taxon>
        <taxon>Embryophyta</taxon>
        <taxon>Tracheophyta</taxon>
        <taxon>Spermatophyta</taxon>
        <taxon>Magnoliopsida</taxon>
        <taxon>eudicotyledons</taxon>
        <taxon>Gunneridae</taxon>
        <taxon>Pentapetalae</taxon>
        <taxon>rosids</taxon>
        <taxon>malvids</taxon>
        <taxon>Brassicales</taxon>
        <taxon>Brassicaceae</taxon>
        <taxon>Brassiceae</taxon>
        <taxon>Brassica</taxon>
    </lineage>
</organism>
<name>A0ABQ7A9Y4_BRACR</name>
<reference evidence="1 2" key="1">
    <citation type="journal article" date="2020" name="BMC Genomics">
        <title>Intraspecific diversification of the crop wild relative Brassica cretica Lam. using demographic model selection.</title>
        <authorList>
            <person name="Kioukis A."/>
            <person name="Michalopoulou V.A."/>
            <person name="Briers L."/>
            <person name="Pirintsos S."/>
            <person name="Studholme D.J."/>
            <person name="Pavlidis P."/>
            <person name="Sarris P.F."/>
        </authorList>
    </citation>
    <scope>NUCLEOTIDE SEQUENCE [LARGE SCALE GENOMIC DNA]</scope>
    <source>
        <strain evidence="2">cv. PFS-1207/04</strain>
    </source>
</reference>
<comment type="caution">
    <text evidence="1">The sequence shown here is derived from an EMBL/GenBank/DDBJ whole genome shotgun (WGS) entry which is preliminary data.</text>
</comment>
<dbReference type="EMBL" id="QGKV02002055">
    <property type="protein sequence ID" value="KAF3494479.1"/>
    <property type="molecule type" value="Genomic_DNA"/>
</dbReference>